<dbReference type="Pfam" id="PF07862">
    <property type="entry name" value="Nif11"/>
    <property type="match status" value="1"/>
</dbReference>
<sequence length="68" mass="6882">MSQKSFSEAVKSDAALQSDLNKAVSAAIAEVAKKHGVSFSDADLGKGHKAVTGNVGCVSTAWTAVCTV</sequence>
<accession>A0ABR7X2S1</accession>
<comment type="caution">
    <text evidence="2">The sequence shown here is derived from an EMBL/GenBank/DDBJ whole genome shotgun (WGS) entry which is preliminary data.</text>
</comment>
<proteinExistence type="predicted"/>
<organism evidence="2 3">
    <name type="scientific">Mucilaginibacter rigui</name>
    <dbReference type="NCBI Taxonomy" id="534635"/>
    <lineage>
        <taxon>Bacteria</taxon>
        <taxon>Pseudomonadati</taxon>
        <taxon>Bacteroidota</taxon>
        <taxon>Sphingobacteriia</taxon>
        <taxon>Sphingobacteriales</taxon>
        <taxon>Sphingobacteriaceae</taxon>
        <taxon>Mucilaginibacter</taxon>
    </lineage>
</organism>
<dbReference type="InterPro" id="IPR012903">
    <property type="entry name" value="Nif11"/>
</dbReference>
<evidence type="ECO:0000313" key="2">
    <source>
        <dbReference type="EMBL" id="MBD1383880.1"/>
    </source>
</evidence>
<gene>
    <name evidence="2" type="ORF">IDJ75_01200</name>
</gene>
<reference evidence="2 3" key="1">
    <citation type="submission" date="2020-09" db="EMBL/GenBank/DDBJ databases">
        <title>Novel species of Mucilaginibacter isolated from a glacier on the Tibetan Plateau.</title>
        <authorList>
            <person name="Liu Q."/>
            <person name="Xin Y.-H."/>
        </authorList>
    </citation>
    <scope>NUCLEOTIDE SEQUENCE [LARGE SCALE GENOMIC DNA]</scope>
    <source>
        <strain evidence="2 3">CGMCC 1.13878</strain>
    </source>
</reference>
<protein>
    <submittedName>
        <fullName evidence="2">Nif11-like leader peptide family natural product</fullName>
    </submittedName>
</protein>
<dbReference type="EMBL" id="JACWMW010000001">
    <property type="protein sequence ID" value="MBD1383880.1"/>
    <property type="molecule type" value="Genomic_DNA"/>
</dbReference>
<evidence type="ECO:0000313" key="3">
    <source>
        <dbReference type="Proteomes" id="UP000618754"/>
    </source>
</evidence>
<evidence type="ECO:0000259" key="1">
    <source>
        <dbReference type="Pfam" id="PF07862"/>
    </source>
</evidence>
<name>A0ABR7X2S1_9SPHI</name>
<dbReference type="RefSeq" id="WP_191173793.1">
    <property type="nucleotide sequence ID" value="NZ_JACWMW010000001.1"/>
</dbReference>
<feature type="domain" description="Nif11" evidence="1">
    <location>
        <begin position="4"/>
        <end position="44"/>
    </location>
</feature>
<keyword evidence="3" id="KW-1185">Reference proteome</keyword>
<dbReference type="Proteomes" id="UP000618754">
    <property type="component" value="Unassembled WGS sequence"/>
</dbReference>